<accession>A0A1G7IND7</accession>
<dbReference type="EMBL" id="FNBI01000002">
    <property type="protein sequence ID" value="SDF14133.1"/>
    <property type="molecule type" value="Genomic_DNA"/>
</dbReference>
<evidence type="ECO:0000313" key="4">
    <source>
        <dbReference type="Proteomes" id="UP000323502"/>
    </source>
</evidence>
<dbReference type="PROSITE" id="PS50851">
    <property type="entry name" value="CHEW"/>
    <property type="match status" value="1"/>
</dbReference>
<dbReference type="Gene3D" id="2.30.30.40">
    <property type="entry name" value="SH3 Domains"/>
    <property type="match status" value="1"/>
</dbReference>
<feature type="domain" description="CheW-like" evidence="1">
    <location>
        <begin position="1"/>
        <end position="139"/>
    </location>
</feature>
<evidence type="ECO:0000313" key="3">
    <source>
        <dbReference type="EMBL" id="SDF14133.1"/>
    </source>
</evidence>
<name>A0A1G7IND7_9SPHN</name>
<evidence type="ECO:0000313" key="2">
    <source>
        <dbReference type="EMBL" id="MWC44191.1"/>
    </source>
</evidence>
<dbReference type="Pfam" id="PF01584">
    <property type="entry name" value="CheW"/>
    <property type="match status" value="1"/>
</dbReference>
<dbReference type="RefSeq" id="WP_112382543.1">
    <property type="nucleotide sequence ID" value="NZ_CP178397.1"/>
</dbReference>
<reference evidence="3 4" key="1">
    <citation type="submission" date="2016-10" db="EMBL/GenBank/DDBJ databases">
        <authorList>
            <person name="Varghese N."/>
            <person name="Submissions S."/>
        </authorList>
    </citation>
    <scope>NUCLEOTIDE SEQUENCE [LARGE SCALE GENOMIC DNA]</scope>
    <source>
        <strain evidence="3 4">S7-754</strain>
    </source>
</reference>
<dbReference type="GO" id="GO:0007165">
    <property type="term" value="P:signal transduction"/>
    <property type="evidence" value="ECO:0007669"/>
    <property type="project" value="InterPro"/>
</dbReference>
<organism evidence="3 4">
    <name type="scientific">Sphingomonas carotinifaciens</name>
    <dbReference type="NCBI Taxonomy" id="1166323"/>
    <lineage>
        <taxon>Bacteria</taxon>
        <taxon>Pseudomonadati</taxon>
        <taxon>Pseudomonadota</taxon>
        <taxon>Alphaproteobacteria</taxon>
        <taxon>Sphingomonadales</taxon>
        <taxon>Sphingomonadaceae</taxon>
        <taxon>Sphingomonas</taxon>
    </lineage>
</organism>
<dbReference type="Proteomes" id="UP000436801">
    <property type="component" value="Unassembled WGS sequence"/>
</dbReference>
<proteinExistence type="predicted"/>
<evidence type="ECO:0000313" key="5">
    <source>
        <dbReference type="Proteomes" id="UP000436801"/>
    </source>
</evidence>
<dbReference type="GO" id="GO:0005829">
    <property type="term" value="C:cytosol"/>
    <property type="evidence" value="ECO:0007669"/>
    <property type="project" value="TreeGrafter"/>
</dbReference>
<sequence length="145" mass="15135">MQLFLIAYVAGKGIAIDADQVDSVVDIGDVVAVPRVEAAVRGLAALRSRVVTVIDTGIALGLEPTPATARRAVITQQDGHFYAILVDALDDIALFERQPLSTGLALRQGWARAGSGLVVRDGEPLLILDLARLIPASMAPAAQAA</sequence>
<dbReference type="PANTHER" id="PTHR22617">
    <property type="entry name" value="CHEMOTAXIS SENSOR HISTIDINE KINASE-RELATED"/>
    <property type="match status" value="1"/>
</dbReference>
<dbReference type="GO" id="GO:0006935">
    <property type="term" value="P:chemotaxis"/>
    <property type="evidence" value="ECO:0007669"/>
    <property type="project" value="InterPro"/>
</dbReference>
<dbReference type="Proteomes" id="UP000323502">
    <property type="component" value="Unassembled WGS sequence"/>
</dbReference>
<dbReference type="Gene3D" id="2.40.50.180">
    <property type="entry name" value="CheA-289, Domain 4"/>
    <property type="match status" value="1"/>
</dbReference>
<dbReference type="SMART" id="SM00260">
    <property type="entry name" value="CheW"/>
    <property type="match status" value="1"/>
</dbReference>
<dbReference type="AlphaFoldDB" id="A0A1G7IND7"/>
<protein>
    <submittedName>
        <fullName evidence="3">CheW protein</fullName>
    </submittedName>
    <submittedName>
        <fullName evidence="2">Chemotaxis protein CheW</fullName>
    </submittedName>
</protein>
<dbReference type="InterPro" id="IPR039315">
    <property type="entry name" value="CheW"/>
</dbReference>
<keyword evidence="4" id="KW-1185">Reference proteome</keyword>
<reference evidence="2 5" key="2">
    <citation type="submission" date="2019-12" db="EMBL/GenBank/DDBJ databases">
        <authorList>
            <person name="Zheng J."/>
        </authorList>
    </citation>
    <scope>NUCLEOTIDE SEQUENCE [LARGE SCALE GENOMIC DNA]</scope>
    <source>
        <strain evidence="2 5">DSM 27347</strain>
    </source>
</reference>
<dbReference type="PANTHER" id="PTHR22617:SF43">
    <property type="entry name" value="PROTEIN PILI"/>
    <property type="match status" value="1"/>
</dbReference>
<gene>
    <name evidence="2" type="ORF">GQR91_11090</name>
    <name evidence="3" type="ORF">SAMN05216557_102315</name>
</gene>
<evidence type="ECO:0000259" key="1">
    <source>
        <dbReference type="PROSITE" id="PS50851"/>
    </source>
</evidence>
<dbReference type="OrthoDB" id="7390823at2"/>
<dbReference type="SUPFAM" id="SSF50341">
    <property type="entry name" value="CheW-like"/>
    <property type="match status" value="1"/>
</dbReference>
<dbReference type="InterPro" id="IPR002545">
    <property type="entry name" value="CheW-lke_dom"/>
</dbReference>
<dbReference type="EMBL" id="WSUT01000005">
    <property type="protein sequence ID" value="MWC44191.1"/>
    <property type="molecule type" value="Genomic_DNA"/>
</dbReference>
<dbReference type="InterPro" id="IPR036061">
    <property type="entry name" value="CheW-like_dom_sf"/>
</dbReference>